<comment type="caution">
    <text evidence="2">The sequence shown here is derived from an EMBL/GenBank/DDBJ whole genome shotgun (WGS) entry which is preliminary data.</text>
</comment>
<dbReference type="OrthoDB" id="5687860at2"/>
<organism evidence="2 3">
    <name type="scientific">Alkalisalibacterium limincola</name>
    <dbReference type="NCBI Taxonomy" id="2699169"/>
    <lineage>
        <taxon>Bacteria</taxon>
        <taxon>Pseudomonadati</taxon>
        <taxon>Pseudomonadota</taxon>
        <taxon>Gammaproteobacteria</taxon>
        <taxon>Lysobacterales</taxon>
        <taxon>Lysobacteraceae</taxon>
        <taxon>Alkalisalibacterium</taxon>
    </lineage>
</organism>
<dbReference type="Proteomes" id="UP000321248">
    <property type="component" value="Unassembled WGS sequence"/>
</dbReference>
<dbReference type="AlphaFoldDB" id="A0A5C8KY73"/>
<evidence type="ECO:0000259" key="1">
    <source>
        <dbReference type="PROSITE" id="PS50801"/>
    </source>
</evidence>
<protein>
    <submittedName>
        <fullName evidence="2">STAS domain-containing protein</fullName>
    </submittedName>
</protein>
<proteinExistence type="predicted"/>
<gene>
    <name evidence="2" type="ORF">FU658_01310</name>
</gene>
<dbReference type="PROSITE" id="PS50801">
    <property type="entry name" value="STAS"/>
    <property type="match status" value="1"/>
</dbReference>
<keyword evidence="3" id="KW-1185">Reference proteome</keyword>
<reference evidence="2 3" key="1">
    <citation type="submission" date="2019-08" db="EMBL/GenBank/DDBJ databases">
        <authorList>
            <person name="Karlyshev A.V."/>
        </authorList>
    </citation>
    <scope>NUCLEOTIDE SEQUENCE [LARGE SCALE GENOMIC DNA]</scope>
    <source>
        <strain evidence="2 3">Alg18-2.2</strain>
    </source>
</reference>
<dbReference type="InterPro" id="IPR036513">
    <property type="entry name" value="STAS_dom_sf"/>
</dbReference>
<dbReference type="RefSeq" id="WP_147890449.1">
    <property type="nucleotide sequence ID" value="NZ_VRTS01000001.1"/>
</dbReference>
<dbReference type="EMBL" id="VRTS01000001">
    <property type="protein sequence ID" value="TXK65776.1"/>
    <property type="molecule type" value="Genomic_DNA"/>
</dbReference>
<evidence type="ECO:0000313" key="2">
    <source>
        <dbReference type="EMBL" id="TXK65776.1"/>
    </source>
</evidence>
<accession>A0A5C8KY73</accession>
<dbReference type="InterPro" id="IPR002645">
    <property type="entry name" value="STAS_dom"/>
</dbReference>
<feature type="domain" description="STAS" evidence="1">
    <location>
        <begin position="44"/>
        <end position="101"/>
    </location>
</feature>
<dbReference type="SUPFAM" id="SSF52091">
    <property type="entry name" value="SpoIIaa-like"/>
    <property type="match status" value="1"/>
</dbReference>
<evidence type="ECO:0000313" key="3">
    <source>
        <dbReference type="Proteomes" id="UP000321248"/>
    </source>
</evidence>
<sequence>MSTPSSEPTLERDASTLTLRGRCDAAGVASLDLSRADYSGVRTLDISGVAQLDSTGVALISELVARVDARNGQRPALSGQPEGLEDLCRAYRIEADFSDFP</sequence>
<name>A0A5C8KY73_9GAMM</name>